<name>A0A8X6SRJ1_TRICX</name>
<sequence>MRRLCIPQVAYGTTVNHIFSESTDQREKEKNISAFVWANQLRSTYPCDPRTALLHPHTCSSVRIVVQNTPGIHFVRGPSVSSSHFESPHLYPQNDVPSISFLAMETDKNSLMLESIPYTFFSNLSVSGDFSSKTQNLMFPRCSKDGIAKSDE</sequence>
<protein>
    <submittedName>
        <fullName evidence="1">von Willebrand factor</fullName>
    </submittedName>
</protein>
<dbReference type="AlphaFoldDB" id="A0A8X6SRJ1"/>
<proteinExistence type="predicted"/>
<accession>A0A8X6SRJ1</accession>
<organism evidence="1 2">
    <name type="scientific">Trichonephila clavipes</name>
    <name type="common">Golden silk orbweaver</name>
    <name type="synonym">Nephila clavipes</name>
    <dbReference type="NCBI Taxonomy" id="2585209"/>
    <lineage>
        <taxon>Eukaryota</taxon>
        <taxon>Metazoa</taxon>
        <taxon>Ecdysozoa</taxon>
        <taxon>Arthropoda</taxon>
        <taxon>Chelicerata</taxon>
        <taxon>Arachnida</taxon>
        <taxon>Araneae</taxon>
        <taxon>Araneomorphae</taxon>
        <taxon>Entelegynae</taxon>
        <taxon>Araneoidea</taxon>
        <taxon>Nephilidae</taxon>
        <taxon>Trichonephila</taxon>
    </lineage>
</organism>
<evidence type="ECO:0000313" key="1">
    <source>
        <dbReference type="EMBL" id="GFY11703.1"/>
    </source>
</evidence>
<comment type="caution">
    <text evidence="1">The sequence shown here is derived from an EMBL/GenBank/DDBJ whole genome shotgun (WGS) entry which is preliminary data.</text>
</comment>
<gene>
    <name evidence="1" type="primary">NCL1_33940</name>
    <name evidence="1" type="ORF">TNCV_1528961</name>
</gene>
<reference evidence="1" key="1">
    <citation type="submission" date="2020-08" db="EMBL/GenBank/DDBJ databases">
        <title>Multicomponent nature underlies the extraordinary mechanical properties of spider dragline silk.</title>
        <authorList>
            <person name="Kono N."/>
            <person name="Nakamura H."/>
            <person name="Mori M."/>
            <person name="Yoshida Y."/>
            <person name="Ohtoshi R."/>
            <person name="Malay A.D."/>
            <person name="Moran D.A.P."/>
            <person name="Tomita M."/>
            <person name="Numata K."/>
            <person name="Arakawa K."/>
        </authorList>
    </citation>
    <scope>NUCLEOTIDE SEQUENCE</scope>
</reference>
<dbReference type="EMBL" id="BMAU01021308">
    <property type="protein sequence ID" value="GFY11703.1"/>
    <property type="molecule type" value="Genomic_DNA"/>
</dbReference>
<dbReference type="Proteomes" id="UP000887159">
    <property type="component" value="Unassembled WGS sequence"/>
</dbReference>
<evidence type="ECO:0000313" key="2">
    <source>
        <dbReference type="Proteomes" id="UP000887159"/>
    </source>
</evidence>
<keyword evidence="2" id="KW-1185">Reference proteome</keyword>